<dbReference type="RefSeq" id="WP_157861354.1">
    <property type="nucleotide sequence ID" value="NZ_ATDN01000067.1"/>
</dbReference>
<dbReference type="Proteomes" id="UP000287177">
    <property type="component" value="Unassembled WGS sequence"/>
</dbReference>
<keyword evidence="1" id="KW-0808">Transferase</keyword>
<name>A0A439DMH5_9MYCO</name>
<dbReference type="InterPro" id="IPR016181">
    <property type="entry name" value="Acyl_CoA_acyltransferase"/>
</dbReference>
<accession>A0A439DMH5</accession>
<comment type="caution">
    <text evidence="4">The sequence shown here is derived from an EMBL/GenBank/DDBJ whole genome shotgun (WGS) entry which is preliminary data.</text>
</comment>
<dbReference type="Gene3D" id="3.40.630.30">
    <property type="match status" value="1"/>
</dbReference>
<dbReference type="PANTHER" id="PTHR43877">
    <property type="entry name" value="AMINOALKYLPHOSPHONATE N-ACETYLTRANSFERASE-RELATED-RELATED"/>
    <property type="match status" value="1"/>
</dbReference>
<evidence type="ECO:0000313" key="5">
    <source>
        <dbReference type="Proteomes" id="UP000287177"/>
    </source>
</evidence>
<reference evidence="4 5" key="1">
    <citation type="submission" date="2013-06" db="EMBL/GenBank/DDBJ databases">
        <title>The draft sequence of the Mycobacterium elephantis genome.</title>
        <authorList>
            <person name="Pettersson F.B."/>
            <person name="Das S."/>
            <person name="Dasgupta S."/>
            <person name="Bhattacharya A."/>
            <person name="Kirsebom L.A."/>
        </authorList>
    </citation>
    <scope>NUCLEOTIDE SEQUENCE [LARGE SCALE GENOMIC DNA]</scope>
    <source>
        <strain evidence="4 5">DSM 44368</strain>
    </source>
</reference>
<proteinExistence type="predicted"/>
<evidence type="ECO:0000256" key="2">
    <source>
        <dbReference type="ARBA" id="ARBA00023315"/>
    </source>
</evidence>
<sequence>MNVSWRIEALSGPDAAAVVEPLFREYLDWILARFAADLGAESVDPDGTAERAYFAETQRFLGPGGRLLVARRDDEIVGVGAFKPTYDERTAEIKRMFVRPSARGSGIARALLDRLLNDARSEGYTRVRLETMSFMTEAHALYQSVGARAIDPFDGSEAGNVGLAGATTYLELPL</sequence>
<evidence type="ECO:0000259" key="3">
    <source>
        <dbReference type="PROSITE" id="PS51186"/>
    </source>
</evidence>
<organism evidence="4 5">
    <name type="scientific">Mycolicibacterium elephantis DSM 44368</name>
    <dbReference type="NCBI Taxonomy" id="1335622"/>
    <lineage>
        <taxon>Bacteria</taxon>
        <taxon>Bacillati</taxon>
        <taxon>Actinomycetota</taxon>
        <taxon>Actinomycetes</taxon>
        <taxon>Mycobacteriales</taxon>
        <taxon>Mycobacteriaceae</taxon>
        <taxon>Mycolicibacterium</taxon>
    </lineage>
</organism>
<dbReference type="AlphaFoldDB" id="A0A439DMH5"/>
<protein>
    <recommendedName>
        <fullName evidence="3">N-acetyltransferase domain-containing protein</fullName>
    </recommendedName>
</protein>
<keyword evidence="2" id="KW-0012">Acyltransferase</keyword>
<dbReference type="CDD" id="cd04301">
    <property type="entry name" value="NAT_SF"/>
    <property type="match status" value="1"/>
</dbReference>
<dbReference type="PROSITE" id="PS51186">
    <property type="entry name" value="GNAT"/>
    <property type="match status" value="1"/>
</dbReference>
<dbReference type="GO" id="GO:0016747">
    <property type="term" value="F:acyltransferase activity, transferring groups other than amino-acyl groups"/>
    <property type="evidence" value="ECO:0007669"/>
    <property type="project" value="InterPro"/>
</dbReference>
<gene>
    <name evidence="4" type="ORF">MELE44368_08300</name>
</gene>
<dbReference type="PANTHER" id="PTHR43877:SF2">
    <property type="entry name" value="AMINOALKYLPHOSPHONATE N-ACETYLTRANSFERASE-RELATED"/>
    <property type="match status" value="1"/>
</dbReference>
<dbReference type="InterPro" id="IPR000182">
    <property type="entry name" value="GNAT_dom"/>
</dbReference>
<dbReference type="EMBL" id="ATDN01000067">
    <property type="protein sequence ID" value="RWA16031.1"/>
    <property type="molecule type" value="Genomic_DNA"/>
</dbReference>
<evidence type="ECO:0000256" key="1">
    <source>
        <dbReference type="ARBA" id="ARBA00022679"/>
    </source>
</evidence>
<dbReference type="InterPro" id="IPR050832">
    <property type="entry name" value="Bact_Acetyltransf"/>
</dbReference>
<feature type="domain" description="N-acetyltransferase" evidence="3">
    <location>
        <begin position="17"/>
        <end position="174"/>
    </location>
</feature>
<keyword evidence="5" id="KW-1185">Reference proteome</keyword>
<evidence type="ECO:0000313" key="4">
    <source>
        <dbReference type="EMBL" id="RWA16031.1"/>
    </source>
</evidence>
<dbReference type="SUPFAM" id="SSF55729">
    <property type="entry name" value="Acyl-CoA N-acyltransferases (Nat)"/>
    <property type="match status" value="1"/>
</dbReference>
<dbReference type="Pfam" id="PF00583">
    <property type="entry name" value="Acetyltransf_1"/>
    <property type="match status" value="1"/>
</dbReference>